<dbReference type="AlphaFoldDB" id="A0A1J4KF87"/>
<feature type="transmembrane region" description="Helical" evidence="8">
    <location>
        <begin position="367"/>
        <end position="387"/>
    </location>
</feature>
<evidence type="ECO:0000256" key="5">
    <source>
        <dbReference type="ARBA" id="ARBA00022989"/>
    </source>
</evidence>
<dbReference type="NCBIfam" id="TIGR01297">
    <property type="entry name" value="CDF"/>
    <property type="match status" value="1"/>
</dbReference>
<gene>
    <name evidence="10" type="ORF">TRFO_23274</name>
</gene>
<dbReference type="GO" id="GO:0005385">
    <property type="term" value="F:zinc ion transmembrane transporter activity"/>
    <property type="evidence" value="ECO:0007669"/>
    <property type="project" value="InterPro"/>
</dbReference>
<feature type="transmembrane region" description="Helical" evidence="8">
    <location>
        <begin position="290"/>
        <end position="307"/>
    </location>
</feature>
<evidence type="ECO:0000259" key="9">
    <source>
        <dbReference type="Pfam" id="PF01545"/>
    </source>
</evidence>
<evidence type="ECO:0000256" key="2">
    <source>
        <dbReference type="ARBA" id="ARBA00008873"/>
    </source>
</evidence>
<dbReference type="Pfam" id="PF01545">
    <property type="entry name" value="Cation_efflux"/>
    <property type="match status" value="1"/>
</dbReference>
<evidence type="ECO:0000256" key="1">
    <source>
        <dbReference type="ARBA" id="ARBA00004141"/>
    </source>
</evidence>
<dbReference type="GO" id="GO:0016020">
    <property type="term" value="C:membrane"/>
    <property type="evidence" value="ECO:0007669"/>
    <property type="project" value="UniProtKB-SubCell"/>
</dbReference>
<evidence type="ECO:0000313" key="11">
    <source>
        <dbReference type="Proteomes" id="UP000179807"/>
    </source>
</evidence>
<dbReference type="SUPFAM" id="SSF161111">
    <property type="entry name" value="Cation efflux protein transmembrane domain-like"/>
    <property type="match status" value="1"/>
</dbReference>
<keyword evidence="4 8" id="KW-0812">Transmembrane</keyword>
<dbReference type="GeneID" id="94837758"/>
<dbReference type="InterPro" id="IPR058533">
    <property type="entry name" value="Cation_efflux_TM"/>
</dbReference>
<dbReference type="PANTHER" id="PTHR45755">
    <property type="match status" value="1"/>
</dbReference>
<dbReference type="Proteomes" id="UP000179807">
    <property type="component" value="Unassembled WGS sequence"/>
</dbReference>
<protein>
    <recommendedName>
        <fullName evidence="9">Cation efflux protein transmembrane domain-containing protein</fullName>
    </recommendedName>
</protein>
<feature type="transmembrane region" description="Helical" evidence="8">
    <location>
        <begin position="327"/>
        <end position="346"/>
    </location>
</feature>
<evidence type="ECO:0000313" key="10">
    <source>
        <dbReference type="EMBL" id="OHT08262.1"/>
    </source>
</evidence>
<comment type="similarity">
    <text evidence="2">Belongs to the cation diffusion facilitator (CDF) transporter (TC 2.A.4) family. SLC30A subfamily.</text>
</comment>
<comment type="subcellular location">
    <subcellularLocation>
        <location evidence="1">Membrane</location>
        <topology evidence="1">Multi-pass membrane protein</topology>
    </subcellularLocation>
</comment>
<evidence type="ECO:0000256" key="4">
    <source>
        <dbReference type="ARBA" id="ARBA00022692"/>
    </source>
</evidence>
<keyword evidence="11" id="KW-1185">Reference proteome</keyword>
<keyword evidence="7 8" id="KW-0472">Membrane</keyword>
<feature type="transmembrane region" description="Helical" evidence="8">
    <location>
        <begin position="70"/>
        <end position="88"/>
    </location>
</feature>
<dbReference type="InterPro" id="IPR027469">
    <property type="entry name" value="Cation_efflux_TMD_sf"/>
</dbReference>
<feature type="transmembrane region" description="Helical" evidence="8">
    <location>
        <begin position="31"/>
        <end position="64"/>
    </location>
</feature>
<sequence>MPKSLPHVISVAYRDTLNKKIRKKTREFPTVILVCGLFLHSILSKIIPSFLSTCFISLLIWSLFSKMNFTPLNFLIPFSSLFIIFLTISSKQLTFLHRCFILIFCKDIQYEFSIESRRKNNLAFVGLFFCLFHHITTIRTLFTIAVMCFSALLGVLFPFDKSKNFHIQWNIPTLLFCITIQLYLGERIKLSTIFFIVLTIIDIQIKPIPKLQFSNEAKRLLSFFTINFIFMFAEFYVGFSTNSLGMISDAFHMMCDNTSLFFSSLASILSHNGHILEGQFLSFPFGLKQIESVCTFANTILLFFISFNLLSESIQRLLKPPKIGEENLIIVSVLGFLVNLVGLFFTDTGDKENTFMKSINLHILVDTLGSVAVIISSICISKFNIYICDPICSFLISISIFYSTIPLIKSVISVLMLELEKESKEKILSRISNLAVILKANVWNSGNISCVDMQIKFVDNNNKDDKMKQVNDVLSGNNVTYSTIEIIE</sequence>
<dbReference type="GO" id="GO:0005794">
    <property type="term" value="C:Golgi apparatus"/>
    <property type="evidence" value="ECO:0007669"/>
    <property type="project" value="TreeGrafter"/>
</dbReference>
<dbReference type="PANTHER" id="PTHR45755:SF4">
    <property type="entry name" value="ZINC TRANSPORTER 7"/>
    <property type="match status" value="1"/>
</dbReference>
<dbReference type="OrthoDB" id="78669at2759"/>
<evidence type="ECO:0000256" key="8">
    <source>
        <dbReference type="SAM" id="Phobius"/>
    </source>
</evidence>
<dbReference type="InterPro" id="IPR045316">
    <property type="entry name" value="Msc2-like"/>
</dbReference>
<dbReference type="Gene3D" id="1.20.1510.10">
    <property type="entry name" value="Cation efflux protein transmembrane domain"/>
    <property type="match status" value="1"/>
</dbReference>
<feature type="domain" description="Cation efflux protein transmembrane" evidence="9">
    <location>
        <begin position="221"/>
        <end position="416"/>
    </location>
</feature>
<feature type="transmembrane region" description="Helical" evidence="8">
    <location>
        <begin position="220"/>
        <end position="239"/>
    </location>
</feature>
<accession>A0A1J4KF87</accession>
<feature type="transmembrane region" description="Helical" evidence="8">
    <location>
        <begin position="120"/>
        <end position="135"/>
    </location>
</feature>
<keyword evidence="3" id="KW-0813">Transport</keyword>
<evidence type="ECO:0000256" key="3">
    <source>
        <dbReference type="ARBA" id="ARBA00022448"/>
    </source>
</evidence>
<keyword evidence="6" id="KW-0406">Ion transport</keyword>
<feature type="transmembrane region" description="Helical" evidence="8">
    <location>
        <begin position="393"/>
        <end position="417"/>
    </location>
</feature>
<reference evidence="10" key="1">
    <citation type="submission" date="2016-10" db="EMBL/GenBank/DDBJ databases">
        <authorList>
            <person name="Benchimol M."/>
            <person name="Almeida L.G."/>
            <person name="Vasconcelos A.T."/>
            <person name="Perreira-Neves A."/>
            <person name="Rosa I.A."/>
            <person name="Tasca T."/>
            <person name="Bogo M.R."/>
            <person name="de Souza W."/>
        </authorList>
    </citation>
    <scope>NUCLEOTIDE SEQUENCE [LARGE SCALE GENOMIC DNA]</scope>
    <source>
        <strain evidence="10">K</strain>
    </source>
</reference>
<organism evidence="10 11">
    <name type="scientific">Tritrichomonas foetus</name>
    <dbReference type="NCBI Taxonomy" id="1144522"/>
    <lineage>
        <taxon>Eukaryota</taxon>
        <taxon>Metamonada</taxon>
        <taxon>Parabasalia</taxon>
        <taxon>Tritrichomonadida</taxon>
        <taxon>Tritrichomonadidae</taxon>
        <taxon>Tritrichomonas</taxon>
    </lineage>
</organism>
<dbReference type="InterPro" id="IPR002524">
    <property type="entry name" value="Cation_efflux"/>
</dbReference>
<feature type="transmembrane region" description="Helical" evidence="8">
    <location>
        <begin position="166"/>
        <end position="184"/>
    </location>
</feature>
<keyword evidence="5 8" id="KW-1133">Transmembrane helix</keyword>
<dbReference type="VEuPathDB" id="TrichDB:TRFO_23274"/>
<dbReference type="EMBL" id="MLAK01000672">
    <property type="protein sequence ID" value="OHT08262.1"/>
    <property type="molecule type" value="Genomic_DNA"/>
</dbReference>
<dbReference type="RefSeq" id="XP_068361398.1">
    <property type="nucleotide sequence ID" value="XM_068503054.1"/>
</dbReference>
<evidence type="ECO:0000256" key="6">
    <source>
        <dbReference type="ARBA" id="ARBA00023065"/>
    </source>
</evidence>
<evidence type="ECO:0000256" key="7">
    <source>
        <dbReference type="ARBA" id="ARBA00023136"/>
    </source>
</evidence>
<name>A0A1J4KF87_9EUKA</name>
<proteinExistence type="inferred from homology"/>
<comment type="caution">
    <text evidence="10">The sequence shown here is derived from an EMBL/GenBank/DDBJ whole genome shotgun (WGS) entry which is preliminary data.</text>
</comment>
<dbReference type="GO" id="GO:0006882">
    <property type="term" value="P:intracellular zinc ion homeostasis"/>
    <property type="evidence" value="ECO:0007669"/>
    <property type="project" value="InterPro"/>
</dbReference>